<proteinExistence type="predicted"/>
<sequence>MTQQSTPMKGNRENTRRDFLKKSGMAGAFATLPMFDLREGDRSKSDLKQGKKTVVDLKINHPAASDRIPRVSPANAVPNTYTHKNRLFLLRVDPAELRGPHNALLRSPLNITRFSDQTGFQQTEMLYQQSDYDGKSVTQLQPVEGYTPFTFDVKMEGGTAVVSQDGNPVLRVSPESEATQGLSEQTVTVKKYGDPVEREIKRPGHEGTYTVRPVVGTEKTTVTPELTVRNNGTLDLFGAPKVAVIPDIPEYPILGILKGNIAADNMKVESVPNSDLFVVHRNYDHGPLFGQRRCQ</sequence>
<keyword evidence="2" id="KW-1185">Reference proteome</keyword>
<dbReference type="EMBL" id="RKLR01000008">
    <property type="protein sequence ID" value="MBX0324723.1"/>
    <property type="molecule type" value="Genomic_DNA"/>
</dbReference>
<organism evidence="1 2">
    <name type="scientific">Haloarcula rubra</name>
    <dbReference type="NCBI Taxonomy" id="2487747"/>
    <lineage>
        <taxon>Archaea</taxon>
        <taxon>Methanobacteriati</taxon>
        <taxon>Methanobacteriota</taxon>
        <taxon>Stenosarchaea group</taxon>
        <taxon>Halobacteria</taxon>
        <taxon>Halobacteriales</taxon>
        <taxon>Haloarculaceae</taxon>
        <taxon>Haloarcula</taxon>
    </lineage>
</organism>
<comment type="caution">
    <text evidence="1">The sequence shown here is derived from an EMBL/GenBank/DDBJ whole genome shotgun (WGS) entry which is preliminary data.</text>
</comment>
<dbReference type="RefSeq" id="WP_164471140.1">
    <property type="nucleotide sequence ID" value="NZ_RKLR01000008.1"/>
</dbReference>
<reference evidence="1 2" key="1">
    <citation type="submission" date="2021-06" db="EMBL/GenBank/DDBJ databases">
        <title>Halomicroarcula sp. a new haloarchaeum isolated from saline soil.</title>
        <authorList>
            <person name="Duran-Viseras A."/>
            <person name="Sanchez-Porro C."/>
            <person name="Ventosa A."/>
        </authorList>
    </citation>
    <scope>NUCLEOTIDE SEQUENCE [LARGE SCALE GENOMIC DNA]</scope>
    <source>
        <strain evidence="1 2">F13</strain>
    </source>
</reference>
<accession>A0AAW4PUL7</accession>
<dbReference type="AlphaFoldDB" id="A0AAW4PUL7"/>
<evidence type="ECO:0000313" key="2">
    <source>
        <dbReference type="Proteomes" id="UP001430377"/>
    </source>
</evidence>
<gene>
    <name evidence="1" type="ORF">EGH21_16990</name>
</gene>
<dbReference type="InterPro" id="IPR019546">
    <property type="entry name" value="TAT_signal_bac_arc"/>
</dbReference>
<protein>
    <submittedName>
        <fullName evidence="1">Twin-arginine translocation signal domain-containing protein</fullName>
    </submittedName>
</protein>
<name>A0AAW4PUL7_9EURY</name>
<evidence type="ECO:0000313" key="1">
    <source>
        <dbReference type="EMBL" id="MBX0324723.1"/>
    </source>
</evidence>
<dbReference type="Proteomes" id="UP001430377">
    <property type="component" value="Unassembled WGS sequence"/>
</dbReference>
<dbReference type="NCBIfam" id="TIGR01409">
    <property type="entry name" value="TAT_signal_seq"/>
    <property type="match status" value="1"/>
</dbReference>